<dbReference type="InterPro" id="IPR036259">
    <property type="entry name" value="MFS_trans_sf"/>
</dbReference>
<dbReference type="InterPro" id="IPR050327">
    <property type="entry name" value="Proton-linked_MCT"/>
</dbReference>
<dbReference type="InterPro" id="IPR011701">
    <property type="entry name" value="MFS"/>
</dbReference>
<feature type="region of interest" description="Disordered" evidence="2">
    <location>
        <begin position="466"/>
        <end position="494"/>
    </location>
</feature>
<feature type="transmembrane region" description="Helical" evidence="3">
    <location>
        <begin position="112"/>
        <end position="138"/>
    </location>
</feature>
<feature type="compositionally biased region" description="Acidic residues" evidence="2">
    <location>
        <begin position="478"/>
        <end position="487"/>
    </location>
</feature>
<dbReference type="PROSITE" id="PS50850">
    <property type="entry name" value="MFS"/>
    <property type="match status" value="1"/>
</dbReference>
<dbReference type="SUPFAM" id="SSF103473">
    <property type="entry name" value="MFS general substrate transporter"/>
    <property type="match status" value="1"/>
</dbReference>
<feature type="transmembrane region" description="Helical" evidence="3">
    <location>
        <begin position="144"/>
        <end position="164"/>
    </location>
</feature>
<feature type="transmembrane region" description="Helical" evidence="3">
    <location>
        <begin position="20"/>
        <end position="45"/>
    </location>
</feature>
<dbReference type="GO" id="GO:0008028">
    <property type="term" value="F:monocarboxylic acid transmembrane transporter activity"/>
    <property type="evidence" value="ECO:0007669"/>
    <property type="project" value="TreeGrafter"/>
</dbReference>
<dbReference type="InterPro" id="IPR020846">
    <property type="entry name" value="MFS_dom"/>
</dbReference>
<feature type="transmembrane region" description="Helical" evidence="3">
    <location>
        <begin position="328"/>
        <end position="348"/>
    </location>
</feature>
<dbReference type="AlphaFoldDB" id="A0A9Q1BQJ8"/>
<name>A0A9Q1BQJ8_HOLLE</name>
<reference evidence="5" key="1">
    <citation type="submission" date="2021-10" db="EMBL/GenBank/DDBJ databases">
        <title>Tropical sea cucumber genome reveals ecological adaptation and Cuvierian tubules defense mechanism.</title>
        <authorList>
            <person name="Chen T."/>
        </authorList>
    </citation>
    <scope>NUCLEOTIDE SEQUENCE</scope>
    <source>
        <strain evidence="5">Nanhai2018</strain>
        <tissue evidence="5">Muscle</tissue>
    </source>
</reference>
<keyword evidence="3" id="KW-1133">Transmembrane helix</keyword>
<evidence type="ECO:0000313" key="6">
    <source>
        <dbReference type="Proteomes" id="UP001152320"/>
    </source>
</evidence>
<sequence length="494" mass="54108">MSKASGVKQPPPAPEGGWGWVAIPAAFIVHVITSGYMLSISVFLVEWRLFFDTDAKTVGYVGVILGFLGPTMGLPAGGLSKTFGCRTVAIIAGLSLSLSMLLAMFATKLYHLYLTTLITAIGIGFSYQPAVIVIGHYFQQRLGLANGIAMSGVGIGMLVVSPFLQFLIDTFTWQKSFLILCPIALIVSLCGLLFRPSQREMYYLKEKAVHKHLKENPDEGEEKEGNFKPQEPKEKSTSNQSRALTFYLLRGIKFFGLHLIWRHPSINFIFIAFGLLGCGFYSSLVFFTSKAVFDLNISQSKASWLISLVGMGSFTFRLCHGFLIDLKILSPMMIFVLAALVCSVSDLLNPFTNSFAGLAVCAFCLGAGSGLAIAVTIVCIREAVHPVYVSNAWGITMMGFGCGNLIGVYLMAFLYDATGTYNISFFVGAAILFLAALSMFSLWILHHRKGTNKKQTDQEVKMTKLTENGPSARQFFISEEEKDEAGESDIKEKT</sequence>
<comment type="caution">
    <text evidence="5">The sequence shown here is derived from an EMBL/GenBank/DDBJ whole genome shotgun (WGS) entry which is preliminary data.</text>
</comment>
<feature type="domain" description="Major facilitator superfamily (MFS) profile" evidence="4">
    <location>
        <begin position="22"/>
        <end position="447"/>
    </location>
</feature>
<feature type="transmembrane region" description="Helical" evidence="3">
    <location>
        <begin position="57"/>
        <end position="76"/>
    </location>
</feature>
<feature type="transmembrane region" description="Helical" evidence="3">
    <location>
        <begin position="421"/>
        <end position="445"/>
    </location>
</feature>
<dbReference type="Proteomes" id="UP001152320">
    <property type="component" value="Chromosome 13"/>
</dbReference>
<feature type="transmembrane region" description="Helical" evidence="3">
    <location>
        <begin position="302"/>
        <end position="319"/>
    </location>
</feature>
<protein>
    <submittedName>
        <fullName evidence="5">Monocarboxylate transporter 12</fullName>
    </submittedName>
</protein>
<dbReference type="PANTHER" id="PTHR11360:SF284">
    <property type="entry name" value="EG:103B4.3 PROTEIN-RELATED"/>
    <property type="match status" value="1"/>
</dbReference>
<evidence type="ECO:0000313" key="5">
    <source>
        <dbReference type="EMBL" id="KAJ8030982.1"/>
    </source>
</evidence>
<feature type="transmembrane region" description="Helical" evidence="3">
    <location>
        <begin position="88"/>
        <end position="105"/>
    </location>
</feature>
<dbReference type="EMBL" id="JAIZAY010000013">
    <property type="protein sequence ID" value="KAJ8030982.1"/>
    <property type="molecule type" value="Genomic_DNA"/>
</dbReference>
<evidence type="ECO:0000256" key="2">
    <source>
        <dbReference type="SAM" id="MobiDB-lite"/>
    </source>
</evidence>
<accession>A0A9Q1BQJ8</accession>
<feature type="transmembrane region" description="Helical" evidence="3">
    <location>
        <begin position="354"/>
        <end position="380"/>
    </location>
</feature>
<dbReference type="Pfam" id="PF07690">
    <property type="entry name" value="MFS_1"/>
    <property type="match status" value="1"/>
</dbReference>
<evidence type="ECO:0000256" key="3">
    <source>
        <dbReference type="SAM" id="Phobius"/>
    </source>
</evidence>
<dbReference type="GO" id="GO:0016020">
    <property type="term" value="C:membrane"/>
    <property type="evidence" value="ECO:0007669"/>
    <property type="project" value="UniProtKB-SubCell"/>
</dbReference>
<feature type="region of interest" description="Disordered" evidence="2">
    <location>
        <begin position="214"/>
        <end position="238"/>
    </location>
</feature>
<feature type="transmembrane region" description="Helical" evidence="3">
    <location>
        <begin position="268"/>
        <end position="287"/>
    </location>
</feature>
<gene>
    <name evidence="5" type="ORF">HOLleu_27559</name>
</gene>
<keyword evidence="6" id="KW-1185">Reference proteome</keyword>
<organism evidence="5 6">
    <name type="scientific">Holothuria leucospilota</name>
    <name type="common">Black long sea cucumber</name>
    <name type="synonym">Mertensiothuria leucospilota</name>
    <dbReference type="NCBI Taxonomy" id="206669"/>
    <lineage>
        <taxon>Eukaryota</taxon>
        <taxon>Metazoa</taxon>
        <taxon>Echinodermata</taxon>
        <taxon>Eleutherozoa</taxon>
        <taxon>Echinozoa</taxon>
        <taxon>Holothuroidea</taxon>
        <taxon>Aspidochirotacea</taxon>
        <taxon>Aspidochirotida</taxon>
        <taxon>Holothuriidae</taxon>
        <taxon>Holothuria</taxon>
    </lineage>
</organism>
<keyword evidence="3" id="KW-0472">Membrane</keyword>
<evidence type="ECO:0000256" key="1">
    <source>
        <dbReference type="ARBA" id="ARBA00004141"/>
    </source>
</evidence>
<dbReference type="OrthoDB" id="10060767at2759"/>
<comment type="subcellular location">
    <subcellularLocation>
        <location evidence="1">Membrane</location>
        <topology evidence="1">Multi-pass membrane protein</topology>
    </subcellularLocation>
</comment>
<dbReference type="Gene3D" id="1.20.1250.20">
    <property type="entry name" value="MFS general substrate transporter like domains"/>
    <property type="match status" value="2"/>
</dbReference>
<feature type="transmembrane region" description="Helical" evidence="3">
    <location>
        <begin position="176"/>
        <end position="194"/>
    </location>
</feature>
<feature type="compositionally biased region" description="Basic and acidic residues" evidence="2">
    <location>
        <begin position="223"/>
        <end position="236"/>
    </location>
</feature>
<feature type="transmembrane region" description="Helical" evidence="3">
    <location>
        <begin position="392"/>
        <end position="415"/>
    </location>
</feature>
<proteinExistence type="predicted"/>
<dbReference type="PANTHER" id="PTHR11360">
    <property type="entry name" value="MONOCARBOXYLATE TRANSPORTER"/>
    <property type="match status" value="1"/>
</dbReference>
<evidence type="ECO:0000259" key="4">
    <source>
        <dbReference type="PROSITE" id="PS50850"/>
    </source>
</evidence>
<keyword evidence="3" id="KW-0812">Transmembrane</keyword>